<evidence type="ECO:0000313" key="2">
    <source>
        <dbReference type="EMBL" id="GAA3625614.1"/>
    </source>
</evidence>
<sequence>MTAFATPEPTWTAIVNALDEDPSDAVWALKLIVQCRNHLRHALHQAGNDADLVPTSDPASWSKDPARKAPRRTENPHRVRRPSTDIPGGPEGARGFYERWHVLLGVLIAHEYEEVGRPAPAWTGRLRMKKDWVLPTPSMTDTQVRNSTPPWLAERGLFVSPRELAHA</sequence>
<keyword evidence="3" id="KW-1185">Reference proteome</keyword>
<evidence type="ECO:0000256" key="1">
    <source>
        <dbReference type="SAM" id="MobiDB-lite"/>
    </source>
</evidence>
<reference evidence="3" key="1">
    <citation type="journal article" date="2019" name="Int. J. Syst. Evol. Microbiol.">
        <title>The Global Catalogue of Microorganisms (GCM) 10K type strain sequencing project: providing services to taxonomists for standard genome sequencing and annotation.</title>
        <authorList>
            <consortium name="The Broad Institute Genomics Platform"/>
            <consortium name="The Broad Institute Genome Sequencing Center for Infectious Disease"/>
            <person name="Wu L."/>
            <person name="Ma J."/>
        </authorList>
    </citation>
    <scope>NUCLEOTIDE SEQUENCE [LARGE SCALE GENOMIC DNA]</scope>
    <source>
        <strain evidence="3">JCM 16902</strain>
    </source>
</reference>
<evidence type="ECO:0000313" key="3">
    <source>
        <dbReference type="Proteomes" id="UP001501074"/>
    </source>
</evidence>
<organism evidence="2 3">
    <name type="scientific">Kineosporia mesophila</name>
    <dbReference type="NCBI Taxonomy" id="566012"/>
    <lineage>
        <taxon>Bacteria</taxon>
        <taxon>Bacillati</taxon>
        <taxon>Actinomycetota</taxon>
        <taxon>Actinomycetes</taxon>
        <taxon>Kineosporiales</taxon>
        <taxon>Kineosporiaceae</taxon>
        <taxon>Kineosporia</taxon>
    </lineage>
</organism>
<comment type="caution">
    <text evidence="2">The sequence shown here is derived from an EMBL/GenBank/DDBJ whole genome shotgun (WGS) entry which is preliminary data.</text>
</comment>
<feature type="compositionally biased region" description="Basic and acidic residues" evidence="1">
    <location>
        <begin position="64"/>
        <end position="77"/>
    </location>
</feature>
<proteinExistence type="predicted"/>
<dbReference type="RefSeq" id="WP_231484687.1">
    <property type="nucleotide sequence ID" value="NZ_BAAAZO010000009.1"/>
</dbReference>
<feature type="region of interest" description="Disordered" evidence="1">
    <location>
        <begin position="49"/>
        <end position="90"/>
    </location>
</feature>
<accession>A0ABP7A694</accession>
<gene>
    <name evidence="2" type="ORF">GCM10022223_48480</name>
</gene>
<protein>
    <recommendedName>
        <fullName evidence="4">Phage protein</fullName>
    </recommendedName>
</protein>
<dbReference type="EMBL" id="BAAAZO010000009">
    <property type="protein sequence ID" value="GAA3625614.1"/>
    <property type="molecule type" value="Genomic_DNA"/>
</dbReference>
<name>A0ABP7A694_9ACTN</name>
<dbReference type="Proteomes" id="UP001501074">
    <property type="component" value="Unassembled WGS sequence"/>
</dbReference>
<evidence type="ECO:0008006" key="4">
    <source>
        <dbReference type="Google" id="ProtNLM"/>
    </source>
</evidence>